<gene>
    <name evidence="1" type="ORF">NCTC11343_00449</name>
</gene>
<dbReference type="Proteomes" id="UP000251241">
    <property type="component" value="Unassembled WGS sequence"/>
</dbReference>
<proteinExistence type="predicted"/>
<name>A0A2X2KNF8_SPHMU</name>
<evidence type="ECO:0008006" key="3">
    <source>
        <dbReference type="Google" id="ProtNLM"/>
    </source>
</evidence>
<accession>A0A2X2KNF8</accession>
<dbReference type="RefSeq" id="WP_112373691.1">
    <property type="nucleotide sequence ID" value="NZ_CP069793.1"/>
</dbReference>
<evidence type="ECO:0000313" key="1">
    <source>
        <dbReference type="EMBL" id="SPZ83929.1"/>
    </source>
</evidence>
<evidence type="ECO:0000313" key="2">
    <source>
        <dbReference type="Proteomes" id="UP000251241"/>
    </source>
</evidence>
<organism evidence="1 2">
    <name type="scientific">Sphingobacterium multivorum</name>
    <dbReference type="NCBI Taxonomy" id="28454"/>
    <lineage>
        <taxon>Bacteria</taxon>
        <taxon>Pseudomonadati</taxon>
        <taxon>Bacteroidota</taxon>
        <taxon>Sphingobacteriia</taxon>
        <taxon>Sphingobacteriales</taxon>
        <taxon>Sphingobacteriaceae</taxon>
        <taxon>Sphingobacterium</taxon>
    </lineage>
</organism>
<sequence length="143" mass="15778">MNYFLAILSVVVLSLTACGSSQTNTKAEDRIASTDPAIGLPVQSVQYKVGDLVPTAQVCMVNDAFMGKKQLLVRHEGKDYYGCCEMCKKRIPQEAAIRVAIDPFSKKEVDKAMASIAITGDQGEVSYFENEANYRNYIKNLNL</sequence>
<protein>
    <recommendedName>
        <fullName evidence="3">MlpB protein</fullName>
    </recommendedName>
</protein>
<reference evidence="1 2" key="1">
    <citation type="submission" date="2018-06" db="EMBL/GenBank/DDBJ databases">
        <authorList>
            <consortium name="Pathogen Informatics"/>
            <person name="Doyle S."/>
        </authorList>
    </citation>
    <scope>NUCLEOTIDE SEQUENCE [LARGE SCALE GENOMIC DNA]</scope>
    <source>
        <strain evidence="1 2">NCTC11343</strain>
    </source>
</reference>
<dbReference type="GeneID" id="97179088"/>
<dbReference type="AlphaFoldDB" id="A0A2X2KNF8"/>
<dbReference type="EMBL" id="UAUU01000002">
    <property type="protein sequence ID" value="SPZ83929.1"/>
    <property type="molecule type" value="Genomic_DNA"/>
</dbReference>